<accession>A0A5J5A126</accession>
<sequence>MGGRVSPAQPHESTVALISAIPTVRICDLQKARPKASVLRSAMVFSSAISSFCESNNRRRIFPITRSDRTVVNAFSANNSLTQRSLRFCGLKSVSSTQLVASLKRRQLNKVLASLSGNGTPTKGFDYDLVIIGAGVGGHGASLNAVEKGLRTAIIEGM</sequence>
<reference evidence="1 2" key="1">
    <citation type="submission" date="2019-09" db="EMBL/GenBank/DDBJ databases">
        <title>A chromosome-level genome assembly of the Chinese tupelo Nyssa sinensis.</title>
        <authorList>
            <person name="Yang X."/>
            <person name="Kang M."/>
            <person name="Yang Y."/>
            <person name="Xiong H."/>
            <person name="Wang M."/>
            <person name="Zhang Z."/>
            <person name="Wang Z."/>
            <person name="Wu H."/>
            <person name="Ma T."/>
            <person name="Liu J."/>
            <person name="Xi Z."/>
        </authorList>
    </citation>
    <scope>NUCLEOTIDE SEQUENCE [LARGE SCALE GENOMIC DNA]</scope>
    <source>
        <strain evidence="1">J267</strain>
        <tissue evidence="1">Leaf</tissue>
    </source>
</reference>
<dbReference type="SUPFAM" id="SSF51905">
    <property type="entry name" value="FAD/NAD(P)-binding domain"/>
    <property type="match status" value="1"/>
</dbReference>
<organism evidence="1 2">
    <name type="scientific">Nyssa sinensis</name>
    <dbReference type="NCBI Taxonomy" id="561372"/>
    <lineage>
        <taxon>Eukaryota</taxon>
        <taxon>Viridiplantae</taxon>
        <taxon>Streptophyta</taxon>
        <taxon>Embryophyta</taxon>
        <taxon>Tracheophyta</taxon>
        <taxon>Spermatophyta</taxon>
        <taxon>Magnoliopsida</taxon>
        <taxon>eudicotyledons</taxon>
        <taxon>Gunneridae</taxon>
        <taxon>Pentapetalae</taxon>
        <taxon>asterids</taxon>
        <taxon>Cornales</taxon>
        <taxon>Nyssaceae</taxon>
        <taxon>Nyssa</taxon>
    </lineage>
</organism>
<protein>
    <recommendedName>
        <fullName evidence="3">FAD/NAD(P)-binding domain-containing protein</fullName>
    </recommendedName>
</protein>
<name>A0A5J5A126_9ASTE</name>
<evidence type="ECO:0000313" key="2">
    <source>
        <dbReference type="Proteomes" id="UP000325577"/>
    </source>
</evidence>
<dbReference type="InterPro" id="IPR036188">
    <property type="entry name" value="FAD/NAD-bd_sf"/>
</dbReference>
<gene>
    <name evidence="1" type="ORF">F0562_010199</name>
</gene>
<dbReference type="Gene3D" id="3.50.50.60">
    <property type="entry name" value="FAD/NAD(P)-binding domain"/>
    <property type="match status" value="1"/>
</dbReference>
<keyword evidence="2" id="KW-1185">Reference proteome</keyword>
<dbReference type="AlphaFoldDB" id="A0A5J5A126"/>
<proteinExistence type="predicted"/>
<evidence type="ECO:0008006" key="3">
    <source>
        <dbReference type="Google" id="ProtNLM"/>
    </source>
</evidence>
<dbReference type="EMBL" id="CM018047">
    <property type="protein sequence ID" value="KAA8523776.1"/>
    <property type="molecule type" value="Genomic_DNA"/>
</dbReference>
<evidence type="ECO:0000313" key="1">
    <source>
        <dbReference type="EMBL" id="KAA8523776.1"/>
    </source>
</evidence>
<dbReference type="Proteomes" id="UP000325577">
    <property type="component" value="Linkage Group LG4"/>
</dbReference>